<reference evidence="8" key="1">
    <citation type="journal article" date="2019" name="Sci. Rep.">
        <title>Draft genome of Tanacetum cinerariifolium, the natural source of mosquito coil.</title>
        <authorList>
            <person name="Yamashiro T."/>
            <person name="Shiraishi A."/>
            <person name="Satake H."/>
            <person name="Nakayama K."/>
        </authorList>
    </citation>
    <scope>NUCLEOTIDE SEQUENCE</scope>
</reference>
<evidence type="ECO:0000256" key="4">
    <source>
        <dbReference type="ARBA" id="ARBA00022759"/>
    </source>
</evidence>
<dbReference type="InterPro" id="IPR000477">
    <property type="entry name" value="RT_dom"/>
</dbReference>
<dbReference type="PANTHER" id="PTHR48475">
    <property type="entry name" value="RIBONUCLEASE H"/>
    <property type="match status" value="1"/>
</dbReference>
<dbReference type="GO" id="GO:0003964">
    <property type="term" value="F:RNA-directed DNA polymerase activity"/>
    <property type="evidence" value="ECO:0007669"/>
    <property type="project" value="UniProtKB-KW"/>
</dbReference>
<dbReference type="InterPro" id="IPR041373">
    <property type="entry name" value="RT_RNaseH"/>
</dbReference>
<dbReference type="EMBL" id="BKCJ010008695">
    <property type="protein sequence ID" value="GEU83494.1"/>
    <property type="molecule type" value="Genomic_DNA"/>
</dbReference>
<organism evidence="8">
    <name type="scientific">Tanacetum cinerariifolium</name>
    <name type="common">Dalmatian daisy</name>
    <name type="synonym">Chrysanthemum cinerariifolium</name>
    <dbReference type="NCBI Taxonomy" id="118510"/>
    <lineage>
        <taxon>Eukaryota</taxon>
        <taxon>Viridiplantae</taxon>
        <taxon>Streptophyta</taxon>
        <taxon>Embryophyta</taxon>
        <taxon>Tracheophyta</taxon>
        <taxon>Spermatophyta</taxon>
        <taxon>Magnoliopsida</taxon>
        <taxon>eudicotyledons</taxon>
        <taxon>Gunneridae</taxon>
        <taxon>Pentapetalae</taxon>
        <taxon>asterids</taxon>
        <taxon>campanulids</taxon>
        <taxon>Asterales</taxon>
        <taxon>Asteraceae</taxon>
        <taxon>Asteroideae</taxon>
        <taxon>Anthemideae</taxon>
        <taxon>Anthemidinae</taxon>
        <taxon>Tanacetum</taxon>
    </lineage>
</organism>
<dbReference type="CDD" id="cd01647">
    <property type="entry name" value="RT_LTR"/>
    <property type="match status" value="1"/>
</dbReference>
<dbReference type="Gene3D" id="3.30.70.270">
    <property type="match status" value="2"/>
</dbReference>
<evidence type="ECO:0000256" key="1">
    <source>
        <dbReference type="ARBA" id="ARBA00022679"/>
    </source>
</evidence>
<dbReference type="PROSITE" id="PS50878">
    <property type="entry name" value="RT_POL"/>
    <property type="match status" value="1"/>
</dbReference>
<keyword evidence="1" id="KW-0808">Transferase</keyword>
<dbReference type="Pfam" id="PF00078">
    <property type="entry name" value="RVT_1"/>
    <property type="match status" value="1"/>
</dbReference>
<dbReference type="AlphaFoldDB" id="A0A6L2NG27"/>
<dbReference type="InterPro" id="IPR043502">
    <property type="entry name" value="DNA/RNA_pol_sf"/>
</dbReference>
<comment type="caution">
    <text evidence="8">The sequence shown here is derived from an EMBL/GenBank/DDBJ whole genome shotgun (WGS) entry which is preliminary data.</text>
</comment>
<protein>
    <recommendedName>
        <fullName evidence="7">Reverse transcriptase domain-containing protein</fullName>
    </recommendedName>
</protein>
<evidence type="ECO:0000256" key="3">
    <source>
        <dbReference type="ARBA" id="ARBA00022722"/>
    </source>
</evidence>
<evidence type="ECO:0000256" key="2">
    <source>
        <dbReference type="ARBA" id="ARBA00022695"/>
    </source>
</evidence>
<dbReference type="Pfam" id="PF13456">
    <property type="entry name" value="RVT_3"/>
    <property type="match status" value="1"/>
</dbReference>
<keyword evidence="5" id="KW-0378">Hydrolase</keyword>
<keyword evidence="6" id="KW-0695">RNA-directed DNA polymerase</keyword>
<sequence length="525" mass="59000">MPFGLKNAGAMYQRLVDEAFQSQIRKNLVVYVDDMVVKSRTKKGMLADIAETFDNLRRINMKLNPKKCSFRVTKGKFLGGKLAALNRFLSRSAKKSLPFFETLKDITKKNKRDYRWTEKAEGAFQDLKKMALDLPTLTTPLPKETYLTLHDAERNYASLEKMALALRHVSIRLRRYFEAHPIIVITDQPIKHVLSKADTSGRLAPYSIELAVYNIMNEPLSAVKGQILEDFLNEFSSALQKRNTRTRYEALLVGLRIAKKIGVQSLSVNVDSKLVASQINGETLYMSSMDVEEINAIVEEECETWMTPIINFLERGIWPEDQNEARALRMKISQYVMEEGRNSHRACNMHLKARSVVAKVIQQGYYWPTMHRDAREEIRIVVETLERSLRLKTQCANQFDSGALGCSDLQSLFSSLGFSEAAEPSVGKMGTGSCPLCAMDNLIDTDPGIGNGSVDNLINTNLGVHNNGSIQGSGSCTLEPVIKAVSIVVHVSGVWDMKFACFELANDKPRWLFPQLQLTLAATKC</sequence>
<evidence type="ECO:0000256" key="6">
    <source>
        <dbReference type="ARBA" id="ARBA00022918"/>
    </source>
</evidence>
<dbReference type="PANTHER" id="PTHR48475:SF2">
    <property type="entry name" value="RIBONUCLEASE H"/>
    <property type="match status" value="1"/>
</dbReference>
<keyword evidence="3" id="KW-0540">Nuclease</keyword>
<evidence type="ECO:0000256" key="5">
    <source>
        <dbReference type="ARBA" id="ARBA00022801"/>
    </source>
</evidence>
<accession>A0A6L2NG27</accession>
<dbReference type="Gene3D" id="3.30.420.10">
    <property type="entry name" value="Ribonuclease H-like superfamily/Ribonuclease H"/>
    <property type="match status" value="1"/>
</dbReference>
<keyword evidence="4" id="KW-0255">Endonuclease</keyword>
<dbReference type="SUPFAM" id="SSF56672">
    <property type="entry name" value="DNA/RNA polymerases"/>
    <property type="match status" value="1"/>
</dbReference>
<gene>
    <name evidence="8" type="ORF">Tci_055472</name>
</gene>
<dbReference type="GO" id="GO:0003676">
    <property type="term" value="F:nucleic acid binding"/>
    <property type="evidence" value="ECO:0007669"/>
    <property type="project" value="InterPro"/>
</dbReference>
<dbReference type="InterPro" id="IPR036397">
    <property type="entry name" value="RNaseH_sf"/>
</dbReference>
<dbReference type="InterPro" id="IPR002156">
    <property type="entry name" value="RNaseH_domain"/>
</dbReference>
<evidence type="ECO:0000313" key="8">
    <source>
        <dbReference type="EMBL" id="GEU83494.1"/>
    </source>
</evidence>
<evidence type="ECO:0000259" key="7">
    <source>
        <dbReference type="PROSITE" id="PS50878"/>
    </source>
</evidence>
<dbReference type="InterPro" id="IPR043128">
    <property type="entry name" value="Rev_trsase/Diguanyl_cyclase"/>
</dbReference>
<name>A0A6L2NG27_TANCI</name>
<proteinExistence type="predicted"/>
<dbReference type="GO" id="GO:0004523">
    <property type="term" value="F:RNA-DNA hybrid ribonuclease activity"/>
    <property type="evidence" value="ECO:0007669"/>
    <property type="project" value="InterPro"/>
</dbReference>
<keyword evidence="2" id="KW-0548">Nucleotidyltransferase</keyword>
<dbReference type="Pfam" id="PF17917">
    <property type="entry name" value="RT_RNaseH"/>
    <property type="match status" value="1"/>
</dbReference>
<feature type="domain" description="Reverse transcriptase" evidence="7">
    <location>
        <begin position="1"/>
        <end position="82"/>
    </location>
</feature>